<keyword evidence="11 12" id="KW-0998">Cell outer membrane</keyword>
<feature type="domain" description="TonB-dependent receptor plug" evidence="16">
    <location>
        <begin position="58"/>
        <end position="164"/>
    </location>
</feature>
<feature type="signal peptide" evidence="14">
    <location>
        <begin position="1"/>
        <end position="23"/>
    </location>
</feature>
<feature type="domain" description="TonB-dependent receptor-like beta-barrel" evidence="15">
    <location>
        <begin position="188"/>
        <end position="622"/>
    </location>
</feature>
<sequence length="648" mass="70353">MSNPIFRLSAGAAALAACAHVFAQNTPSAPPVLESAPQGPSSQMSTIVVTPARTAEPLSETLGDNSVISRETLDTLPNGTLGDVLERQHAISSINYGGPQTVNTINIRGTNSNQSLVLIDGIRVNNGTTGLPSLSAIALNSIERVEIVRGASSSLYGADAIGGVVNIITRGEQDRPFSAYVNAGVGTYATTQYDAGFSGASNGWVYSLYGGYGQSSGFNTTTPSNYYFTPGNDSYYRSNAGGTLGYTWKEGQTLTFQTFQSRVNGGYDIGLPTFSDRSIQTLSTNILTSRNVINEMWTSTLSAGLTSDNYRTYGAASDSSAWDPSQYFKTNQGQYTWQNDLKFSSTQQFSLAFERLDQNVDGKLSDGSYPTPNIVNYQQTSRYTNSVMGVYRGSWGDQSVQASVRDDNNSQYGNFVTGSLAYGLALDKEWKATVGANTGFRAPNFNELYWPVTPYYMGNAQLQPETSRNIEAGLKYATEQSQFGLTAYRNEITNLIISQPVSPYDPFSVYAPYNIGKAVIQGVTLTGSQRFGKNTTVRGSVDFMDPRNADTGKLLPQRAQQVLKMAVDQSIGQFRVTGEWLLTSYRMDSMTGQTLGGYGLLNLYGSYPITSSAEIQVRWNNVLGKTYTLVEGYNTPGSNVFVNVAWRM</sequence>
<evidence type="ECO:0000256" key="3">
    <source>
        <dbReference type="ARBA" id="ARBA00022448"/>
    </source>
</evidence>
<comment type="caution">
    <text evidence="17">The sequence shown here is derived from an EMBL/GenBank/DDBJ whole genome shotgun (WGS) entry which is preliminary data.</text>
</comment>
<reference evidence="17" key="1">
    <citation type="submission" date="2020-02" db="EMBL/GenBank/DDBJ databases">
        <authorList>
            <person name="Chen W.-M."/>
        </authorList>
    </citation>
    <scope>NUCLEOTIDE SEQUENCE</scope>
    <source>
        <strain evidence="17">NBD-18</strain>
    </source>
</reference>
<evidence type="ECO:0000256" key="12">
    <source>
        <dbReference type="PROSITE-ProRule" id="PRU01360"/>
    </source>
</evidence>
<evidence type="ECO:0000256" key="7">
    <source>
        <dbReference type="ARBA" id="ARBA00023065"/>
    </source>
</evidence>
<dbReference type="InterPro" id="IPR039426">
    <property type="entry name" value="TonB-dep_rcpt-like"/>
</dbReference>
<keyword evidence="8 13" id="KW-0798">TonB box</keyword>
<comment type="similarity">
    <text evidence="2 12 13">Belongs to the TonB-dependent receptor family.</text>
</comment>
<dbReference type="GO" id="GO:0009279">
    <property type="term" value="C:cell outer membrane"/>
    <property type="evidence" value="ECO:0007669"/>
    <property type="project" value="UniProtKB-SubCell"/>
</dbReference>
<gene>
    <name evidence="17" type="ORF">G3I67_03160</name>
</gene>
<dbReference type="AlphaFoldDB" id="A0A6B2QW96"/>
<name>A0A6B2QW96_9BURK</name>
<dbReference type="EMBL" id="JAAGRN010000002">
    <property type="protein sequence ID" value="NDY82223.1"/>
    <property type="molecule type" value="Genomic_DNA"/>
</dbReference>
<comment type="subcellular location">
    <subcellularLocation>
        <location evidence="1 12">Cell outer membrane</location>
        <topology evidence="1 12">Multi-pass membrane protein</topology>
    </subcellularLocation>
</comment>
<dbReference type="PANTHER" id="PTHR30069:SF53">
    <property type="entry name" value="COLICIN I RECEPTOR-RELATED"/>
    <property type="match status" value="1"/>
</dbReference>
<proteinExistence type="inferred from homology"/>
<dbReference type="InterPro" id="IPR000531">
    <property type="entry name" value="Beta-barrel_TonB"/>
</dbReference>
<evidence type="ECO:0000256" key="9">
    <source>
        <dbReference type="ARBA" id="ARBA00023136"/>
    </source>
</evidence>
<dbReference type="PROSITE" id="PS51257">
    <property type="entry name" value="PROKAR_LIPOPROTEIN"/>
    <property type="match status" value="1"/>
</dbReference>
<keyword evidence="6 14" id="KW-0732">Signal</keyword>
<evidence type="ECO:0000256" key="10">
    <source>
        <dbReference type="ARBA" id="ARBA00023170"/>
    </source>
</evidence>
<accession>A0A6B2QW96</accession>
<evidence type="ECO:0000256" key="4">
    <source>
        <dbReference type="ARBA" id="ARBA00022452"/>
    </source>
</evidence>
<evidence type="ECO:0000256" key="2">
    <source>
        <dbReference type="ARBA" id="ARBA00009810"/>
    </source>
</evidence>
<evidence type="ECO:0000256" key="11">
    <source>
        <dbReference type="ARBA" id="ARBA00023237"/>
    </source>
</evidence>
<dbReference type="Gene3D" id="2.40.170.20">
    <property type="entry name" value="TonB-dependent receptor, beta-barrel domain"/>
    <property type="match status" value="1"/>
</dbReference>
<dbReference type="GO" id="GO:0006811">
    <property type="term" value="P:monoatomic ion transport"/>
    <property type="evidence" value="ECO:0007669"/>
    <property type="project" value="UniProtKB-KW"/>
</dbReference>
<dbReference type="InterPro" id="IPR036942">
    <property type="entry name" value="Beta-barrel_TonB_sf"/>
</dbReference>
<keyword evidence="3 12" id="KW-0813">Transport</keyword>
<dbReference type="CDD" id="cd01347">
    <property type="entry name" value="ligand_gated_channel"/>
    <property type="match status" value="1"/>
</dbReference>
<dbReference type="PROSITE" id="PS52016">
    <property type="entry name" value="TONB_DEPENDENT_REC_3"/>
    <property type="match status" value="1"/>
</dbReference>
<evidence type="ECO:0000256" key="8">
    <source>
        <dbReference type="ARBA" id="ARBA00023077"/>
    </source>
</evidence>
<dbReference type="Pfam" id="PF00593">
    <property type="entry name" value="TonB_dep_Rec_b-barrel"/>
    <property type="match status" value="1"/>
</dbReference>
<evidence type="ECO:0000256" key="6">
    <source>
        <dbReference type="ARBA" id="ARBA00022729"/>
    </source>
</evidence>
<dbReference type="RefSeq" id="WP_163651541.1">
    <property type="nucleotide sequence ID" value="NZ_JAAGRN010000002.1"/>
</dbReference>
<protein>
    <submittedName>
        <fullName evidence="17">TonB-dependent receptor</fullName>
    </submittedName>
</protein>
<evidence type="ECO:0000313" key="17">
    <source>
        <dbReference type="EMBL" id="NDY82223.1"/>
    </source>
</evidence>
<dbReference type="SUPFAM" id="SSF56935">
    <property type="entry name" value="Porins"/>
    <property type="match status" value="1"/>
</dbReference>
<evidence type="ECO:0000256" key="1">
    <source>
        <dbReference type="ARBA" id="ARBA00004571"/>
    </source>
</evidence>
<feature type="chain" id="PRO_5025641325" evidence="14">
    <location>
        <begin position="24"/>
        <end position="648"/>
    </location>
</feature>
<evidence type="ECO:0000256" key="14">
    <source>
        <dbReference type="SAM" id="SignalP"/>
    </source>
</evidence>
<dbReference type="InterPro" id="IPR012910">
    <property type="entry name" value="Plug_dom"/>
</dbReference>
<keyword evidence="7" id="KW-0406">Ion transport</keyword>
<keyword evidence="10 17" id="KW-0675">Receptor</keyword>
<dbReference type="Gene3D" id="2.170.130.10">
    <property type="entry name" value="TonB-dependent receptor, plug domain"/>
    <property type="match status" value="1"/>
</dbReference>
<keyword evidence="5 12" id="KW-0812">Transmembrane</keyword>
<evidence type="ECO:0000256" key="5">
    <source>
        <dbReference type="ARBA" id="ARBA00022692"/>
    </source>
</evidence>
<keyword evidence="9 12" id="KW-0472">Membrane</keyword>
<keyword evidence="4 12" id="KW-1134">Transmembrane beta strand</keyword>
<dbReference type="GO" id="GO:0015889">
    <property type="term" value="P:cobalamin transport"/>
    <property type="evidence" value="ECO:0007669"/>
    <property type="project" value="TreeGrafter"/>
</dbReference>
<evidence type="ECO:0000259" key="16">
    <source>
        <dbReference type="Pfam" id="PF07715"/>
    </source>
</evidence>
<dbReference type="InterPro" id="IPR037066">
    <property type="entry name" value="Plug_dom_sf"/>
</dbReference>
<evidence type="ECO:0000259" key="15">
    <source>
        <dbReference type="Pfam" id="PF00593"/>
    </source>
</evidence>
<dbReference type="PANTHER" id="PTHR30069">
    <property type="entry name" value="TONB-DEPENDENT OUTER MEMBRANE RECEPTOR"/>
    <property type="match status" value="1"/>
</dbReference>
<dbReference type="Pfam" id="PF07715">
    <property type="entry name" value="Plug"/>
    <property type="match status" value="1"/>
</dbReference>
<evidence type="ECO:0000256" key="13">
    <source>
        <dbReference type="RuleBase" id="RU003357"/>
    </source>
</evidence>
<organism evidence="17">
    <name type="scientific">Sheuella amnicola</name>
    <dbReference type="NCBI Taxonomy" id="2707330"/>
    <lineage>
        <taxon>Bacteria</taxon>
        <taxon>Pseudomonadati</taxon>
        <taxon>Pseudomonadota</taxon>
        <taxon>Betaproteobacteria</taxon>
        <taxon>Burkholderiales</taxon>
        <taxon>Alcaligenaceae</taxon>
        <taxon>Sheuella</taxon>
    </lineage>
</organism>